<dbReference type="EMBL" id="CAICTM010000021">
    <property type="protein sequence ID" value="CAB9497511.1"/>
    <property type="molecule type" value="Genomic_DNA"/>
</dbReference>
<evidence type="ECO:0000313" key="3">
    <source>
        <dbReference type="EMBL" id="CAB9497511.1"/>
    </source>
</evidence>
<feature type="signal peptide" evidence="2">
    <location>
        <begin position="1"/>
        <end position="21"/>
    </location>
</feature>
<evidence type="ECO:0000256" key="2">
    <source>
        <dbReference type="SAM" id="SignalP"/>
    </source>
</evidence>
<name>A0A9N8D989_9STRA</name>
<gene>
    <name evidence="3" type="ORF">SEMRO_21_G014580.1</name>
</gene>
<keyword evidence="2" id="KW-0732">Signal</keyword>
<keyword evidence="4" id="KW-1185">Reference proteome</keyword>
<accession>A0A9N8D989</accession>
<comment type="caution">
    <text evidence="3">The sequence shown here is derived from an EMBL/GenBank/DDBJ whole genome shotgun (WGS) entry which is preliminary data.</text>
</comment>
<dbReference type="Proteomes" id="UP001153069">
    <property type="component" value="Unassembled WGS sequence"/>
</dbReference>
<feature type="region of interest" description="Disordered" evidence="1">
    <location>
        <begin position="23"/>
        <end position="46"/>
    </location>
</feature>
<evidence type="ECO:0000313" key="4">
    <source>
        <dbReference type="Proteomes" id="UP001153069"/>
    </source>
</evidence>
<dbReference type="InterPro" id="IPR011043">
    <property type="entry name" value="Gal_Oxase/kelch_b-propeller"/>
</dbReference>
<organism evidence="3 4">
    <name type="scientific">Seminavis robusta</name>
    <dbReference type="NCBI Taxonomy" id="568900"/>
    <lineage>
        <taxon>Eukaryota</taxon>
        <taxon>Sar</taxon>
        <taxon>Stramenopiles</taxon>
        <taxon>Ochrophyta</taxon>
        <taxon>Bacillariophyta</taxon>
        <taxon>Bacillariophyceae</taxon>
        <taxon>Bacillariophycidae</taxon>
        <taxon>Naviculales</taxon>
        <taxon>Naviculaceae</taxon>
        <taxon>Seminavis</taxon>
    </lineage>
</organism>
<feature type="chain" id="PRO_5040248998" evidence="2">
    <location>
        <begin position="22"/>
        <end position="537"/>
    </location>
</feature>
<evidence type="ECO:0000256" key="1">
    <source>
        <dbReference type="SAM" id="MobiDB-lite"/>
    </source>
</evidence>
<dbReference type="AlphaFoldDB" id="A0A9N8D989"/>
<dbReference type="SUPFAM" id="SSF50965">
    <property type="entry name" value="Galactose oxidase, central domain"/>
    <property type="match status" value="1"/>
</dbReference>
<reference evidence="3" key="1">
    <citation type="submission" date="2020-06" db="EMBL/GenBank/DDBJ databases">
        <authorList>
            <consortium name="Plant Systems Biology data submission"/>
        </authorList>
    </citation>
    <scope>NUCLEOTIDE SEQUENCE</scope>
    <source>
        <strain evidence="3">D6</strain>
    </source>
</reference>
<sequence>MACKLFLSAALLLLLSALVGASRSTGEATGGPRLRGSTKTAGGSFAPQRTNFLYHPGAIHQRLAVGGFHKQQHGDGAGNWMDSPWRRSSPVVRIPGDESDEGDFSIGMSMTRLSPDGQTMVSGHWLSRVAVVGTKSQAEQVKAFQLHTFTYMDKLSRWIPQGHFTVSGDSATCPECFDFIFSMEMASRSKVILQQGIGLDRGEVLLSKVQVYSNEYVSRDVSPWLAVGPPIVPVDNSSFIRSVSIADEATFVAEGVVVSVGLLPKDNVSPGSVQIWTPETEYHEEDQFLPKLKWVTVGSAIQGNNALFGFDIKLSRNGSIVAIVGSKDAPNSDDPRNLSCFIRVYKYSEDDSEWMQMGQDLIQEKDKFMFFCPKISLAGDGLTVMSGYRAYEKGCDLQPEPNGHVRVWSWDASSENWNQKGLDLDGLFPTPDSPQDFVFGFDHRLSSDGNRVAISGYESVPLSRASDKANVYYIVTFDWRDGNWTQVPGTVDSGVFASFAMDDAGTTLAVGNVLSESRTSGVIQSYKYRSWDDAVST</sequence>
<protein>
    <submittedName>
        <fullName evidence="3">Membrane</fullName>
    </submittedName>
</protein>
<feature type="compositionally biased region" description="Polar residues" evidence="1">
    <location>
        <begin position="37"/>
        <end position="46"/>
    </location>
</feature>
<proteinExistence type="predicted"/>